<feature type="chain" id="PRO_5018690411" evidence="5">
    <location>
        <begin position="20"/>
        <end position="215"/>
    </location>
</feature>
<accession>A0A3Q2E808</accession>
<feature type="domain" description="TGF-beta family profile" evidence="6">
    <location>
        <begin position="89"/>
        <end position="205"/>
    </location>
</feature>
<comment type="subcellular location">
    <subcellularLocation>
        <location evidence="1">Secreted</location>
    </subcellularLocation>
</comment>
<dbReference type="PANTHER" id="PTHR11848">
    <property type="entry name" value="TGF-BETA FAMILY"/>
    <property type="match status" value="1"/>
</dbReference>
<sequence length="215" mass="23215">MYFAIISMMMCLGSSVVIAFVLHPLSEDPATSAKSQFSHQRCQDESLQSIRKGLLRALNMQTEPQVPAGTIDSVREQWLRTFTTIPQSVRKIAAAADYPVPQDSGNSTGMRCCSVASEIFMKDLGWDSWVIHPLSLNIVQCALCNPADGTMQCPSSSSSVQDASTQGHLPCCQPTLQENLNLVYMDEAGAIVISPVMLTRSCGCGPGNAQQPSVE</sequence>
<dbReference type="Gene3D" id="2.10.90.10">
    <property type="entry name" value="Cystine-knot cytokines"/>
    <property type="match status" value="1"/>
</dbReference>
<dbReference type="InterPro" id="IPR001839">
    <property type="entry name" value="TGF-b_C"/>
</dbReference>
<name>A0A3Q2E808_CYPVA</name>
<dbReference type="InterPro" id="IPR015615">
    <property type="entry name" value="TGF-beta-rel"/>
</dbReference>
<keyword evidence="4" id="KW-0339">Growth factor</keyword>
<dbReference type="GeneTree" id="ENSGT00400000024763"/>
<evidence type="ECO:0000259" key="6">
    <source>
        <dbReference type="PROSITE" id="PS51362"/>
    </source>
</evidence>
<dbReference type="CDD" id="cd19379">
    <property type="entry name" value="TGF_beta_GSDF"/>
    <property type="match status" value="1"/>
</dbReference>
<reference evidence="7" key="2">
    <citation type="submission" date="2025-09" db="UniProtKB">
        <authorList>
            <consortium name="Ensembl"/>
        </authorList>
    </citation>
    <scope>IDENTIFICATION</scope>
</reference>
<dbReference type="InterPro" id="IPR029034">
    <property type="entry name" value="Cystine-knot_cytokine"/>
</dbReference>
<dbReference type="RefSeq" id="XP_015231843.1">
    <property type="nucleotide sequence ID" value="XM_015376357.1"/>
</dbReference>
<dbReference type="GO" id="GO:0005125">
    <property type="term" value="F:cytokine activity"/>
    <property type="evidence" value="ECO:0007669"/>
    <property type="project" value="TreeGrafter"/>
</dbReference>
<keyword evidence="5" id="KW-0732">Signal</keyword>
<dbReference type="GO" id="GO:0005615">
    <property type="term" value="C:extracellular space"/>
    <property type="evidence" value="ECO:0007669"/>
    <property type="project" value="TreeGrafter"/>
</dbReference>
<proteinExistence type="inferred from homology"/>
<organism evidence="7 8">
    <name type="scientific">Cyprinodon variegatus</name>
    <name type="common">Sheepshead minnow</name>
    <dbReference type="NCBI Taxonomy" id="28743"/>
    <lineage>
        <taxon>Eukaryota</taxon>
        <taxon>Metazoa</taxon>
        <taxon>Chordata</taxon>
        <taxon>Craniata</taxon>
        <taxon>Vertebrata</taxon>
        <taxon>Euteleostomi</taxon>
        <taxon>Actinopterygii</taxon>
        <taxon>Neopterygii</taxon>
        <taxon>Teleostei</taxon>
        <taxon>Neoteleostei</taxon>
        <taxon>Acanthomorphata</taxon>
        <taxon>Ovalentaria</taxon>
        <taxon>Atherinomorphae</taxon>
        <taxon>Cyprinodontiformes</taxon>
        <taxon>Cyprinodontidae</taxon>
        <taxon>Cyprinodon</taxon>
    </lineage>
</organism>
<protein>
    <submittedName>
        <fullName evidence="7">Bone morphogenetic protein 6-like</fullName>
    </submittedName>
</protein>
<dbReference type="OrthoDB" id="8997642at2759"/>
<feature type="signal peptide" evidence="5">
    <location>
        <begin position="1"/>
        <end position="19"/>
    </location>
</feature>
<evidence type="ECO:0000256" key="3">
    <source>
        <dbReference type="ARBA" id="ARBA00022525"/>
    </source>
</evidence>
<dbReference type="GeneID" id="107085805"/>
<keyword evidence="3" id="KW-0964">Secreted</keyword>
<evidence type="ECO:0000256" key="1">
    <source>
        <dbReference type="ARBA" id="ARBA00004613"/>
    </source>
</evidence>
<dbReference type="SMART" id="SM00204">
    <property type="entry name" value="TGFB"/>
    <property type="match status" value="1"/>
</dbReference>
<dbReference type="OMA" id="WVIHPLS"/>
<evidence type="ECO:0000313" key="7">
    <source>
        <dbReference type="Ensembl" id="ENSCVAP00000028513.1"/>
    </source>
</evidence>
<evidence type="ECO:0000256" key="2">
    <source>
        <dbReference type="ARBA" id="ARBA00006656"/>
    </source>
</evidence>
<dbReference type="SUPFAM" id="SSF57501">
    <property type="entry name" value="Cystine-knot cytokines"/>
    <property type="match status" value="1"/>
</dbReference>
<dbReference type="PROSITE" id="PS51362">
    <property type="entry name" value="TGF_BETA_2"/>
    <property type="match status" value="1"/>
</dbReference>
<dbReference type="GO" id="GO:0008083">
    <property type="term" value="F:growth factor activity"/>
    <property type="evidence" value="ECO:0007669"/>
    <property type="project" value="UniProtKB-KW"/>
</dbReference>
<keyword evidence="8" id="KW-1185">Reference proteome</keyword>
<evidence type="ECO:0000256" key="5">
    <source>
        <dbReference type="SAM" id="SignalP"/>
    </source>
</evidence>
<comment type="similarity">
    <text evidence="2 4">Belongs to the TGF-beta family.</text>
</comment>
<evidence type="ECO:0000313" key="8">
    <source>
        <dbReference type="Proteomes" id="UP000265020"/>
    </source>
</evidence>
<dbReference type="Ensembl" id="ENSCVAT00000020585.1">
    <property type="protein sequence ID" value="ENSCVAP00000028513.1"/>
    <property type="gene ID" value="ENSCVAG00000015611.1"/>
</dbReference>
<dbReference type="Pfam" id="PF00019">
    <property type="entry name" value="TGF_beta"/>
    <property type="match status" value="1"/>
</dbReference>
<dbReference type="CTD" id="571289"/>
<evidence type="ECO:0000256" key="4">
    <source>
        <dbReference type="RuleBase" id="RU000354"/>
    </source>
</evidence>
<reference evidence="7" key="1">
    <citation type="submission" date="2025-08" db="UniProtKB">
        <authorList>
            <consortium name="Ensembl"/>
        </authorList>
    </citation>
    <scope>IDENTIFICATION</scope>
</reference>
<dbReference type="Proteomes" id="UP000265020">
    <property type="component" value="Unassembled WGS sequence"/>
</dbReference>
<dbReference type="KEGG" id="cvg:107085805"/>
<dbReference type="STRING" id="28743.ENSCVAP00000028513"/>
<dbReference type="AlphaFoldDB" id="A0A3Q2E808"/>